<dbReference type="PANTHER" id="PTHR32089">
    <property type="entry name" value="METHYL-ACCEPTING CHEMOTAXIS PROTEIN MCPB"/>
    <property type="match status" value="1"/>
</dbReference>
<evidence type="ECO:0000313" key="8">
    <source>
        <dbReference type="EMBL" id="KGJ86610.1"/>
    </source>
</evidence>
<evidence type="ECO:0000313" key="9">
    <source>
        <dbReference type="Proteomes" id="UP000029843"/>
    </source>
</evidence>
<dbReference type="PROSITE" id="PS50111">
    <property type="entry name" value="CHEMOTAXIS_TRANSDUC_2"/>
    <property type="match status" value="1"/>
</dbReference>
<feature type="transmembrane region" description="Helical" evidence="5">
    <location>
        <begin position="12"/>
        <end position="30"/>
    </location>
</feature>
<feature type="transmembrane region" description="Helical" evidence="5">
    <location>
        <begin position="185"/>
        <end position="203"/>
    </location>
</feature>
<dbReference type="GO" id="GO:0016020">
    <property type="term" value="C:membrane"/>
    <property type="evidence" value="ECO:0007669"/>
    <property type="project" value="UniProtKB-SubCell"/>
</dbReference>
<dbReference type="PROSITE" id="PS50885">
    <property type="entry name" value="HAMP"/>
    <property type="match status" value="1"/>
</dbReference>
<dbReference type="FunFam" id="1.10.287.950:FF:000001">
    <property type="entry name" value="Methyl-accepting chemotaxis sensory transducer"/>
    <property type="match status" value="1"/>
</dbReference>
<dbReference type="AlphaFoldDB" id="A0A099K8N8"/>
<dbReference type="InterPro" id="IPR004090">
    <property type="entry name" value="Chemotax_Me-accpt_rcpt"/>
</dbReference>
<dbReference type="RefSeq" id="WP_033095847.1">
    <property type="nucleotide sequence ID" value="NZ_JQED01000056.1"/>
</dbReference>
<evidence type="ECO:0000256" key="3">
    <source>
        <dbReference type="ARBA" id="ARBA00029447"/>
    </source>
</evidence>
<feature type="domain" description="Methyl-accepting transducer" evidence="6">
    <location>
        <begin position="263"/>
        <end position="499"/>
    </location>
</feature>
<accession>A0A099K8N8</accession>
<gene>
    <name evidence="8" type="ORF">ND2E_0782</name>
</gene>
<evidence type="ECO:0000256" key="4">
    <source>
        <dbReference type="PROSITE-ProRule" id="PRU00284"/>
    </source>
</evidence>
<keyword evidence="5" id="KW-0812">Transmembrane</keyword>
<dbReference type="CDD" id="cd11386">
    <property type="entry name" value="MCP_signal"/>
    <property type="match status" value="1"/>
</dbReference>
<dbReference type="Gene3D" id="1.10.287.950">
    <property type="entry name" value="Methyl-accepting chemotaxis protein"/>
    <property type="match status" value="1"/>
</dbReference>
<dbReference type="PRINTS" id="PR00260">
    <property type="entry name" value="CHEMTRNSDUCR"/>
</dbReference>
<dbReference type="SUPFAM" id="SSF58104">
    <property type="entry name" value="Methyl-accepting chemotaxis protein (MCP) signaling domain"/>
    <property type="match status" value="1"/>
</dbReference>
<reference evidence="8 9" key="1">
    <citation type="submission" date="2014-08" db="EMBL/GenBank/DDBJ databases">
        <title>Genomic and Phenotypic Diversity of Colwellia psychrerythraea strains from Disparate Marine Basins.</title>
        <authorList>
            <person name="Techtmann S.M."/>
            <person name="Stelling S.C."/>
            <person name="Utturkar S.M."/>
            <person name="Alshibli N."/>
            <person name="Harris A."/>
            <person name="Brown S.D."/>
            <person name="Hazen T.C."/>
        </authorList>
    </citation>
    <scope>NUCLEOTIDE SEQUENCE [LARGE SCALE GENOMIC DNA]</scope>
    <source>
        <strain evidence="8 9">ND2E</strain>
    </source>
</reference>
<comment type="subcellular location">
    <subcellularLocation>
        <location evidence="1">Membrane</location>
    </subcellularLocation>
</comment>
<protein>
    <submittedName>
        <fullName evidence="8">Methyl-accepting chemotaxis sensory transducer</fullName>
    </submittedName>
</protein>
<dbReference type="Pfam" id="PF00015">
    <property type="entry name" value="MCPsignal"/>
    <property type="match status" value="1"/>
</dbReference>
<dbReference type="GO" id="GO:0004888">
    <property type="term" value="F:transmembrane signaling receptor activity"/>
    <property type="evidence" value="ECO:0007669"/>
    <property type="project" value="InterPro"/>
</dbReference>
<dbReference type="GO" id="GO:0007165">
    <property type="term" value="P:signal transduction"/>
    <property type="evidence" value="ECO:0007669"/>
    <property type="project" value="UniProtKB-KW"/>
</dbReference>
<evidence type="ECO:0000256" key="5">
    <source>
        <dbReference type="SAM" id="Phobius"/>
    </source>
</evidence>
<organism evidence="8 9">
    <name type="scientific">Colwellia psychrerythraea</name>
    <name type="common">Vibrio psychroerythus</name>
    <dbReference type="NCBI Taxonomy" id="28229"/>
    <lineage>
        <taxon>Bacteria</taxon>
        <taxon>Pseudomonadati</taxon>
        <taxon>Pseudomonadota</taxon>
        <taxon>Gammaproteobacteria</taxon>
        <taxon>Alteromonadales</taxon>
        <taxon>Colwelliaceae</taxon>
        <taxon>Colwellia</taxon>
    </lineage>
</organism>
<dbReference type="SMART" id="SM00283">
    <property type="entry name" value="MA"/>
    <property type="match status" value="1"/>
</dbReference>
<name>A0A099K8N8_COLPS</name>
<evidence type="ECO:0000256" key="2">
    <source>
        <dbReference type="ARBA" id="ARBA00023224"/>
    </source>
</evidence>
<dbReference type="InterPro" id="IPR004089">
    <property type="entry name" value="MCPsignal_dom"/>
</dbReference>
<evidence type="ECO:0000259" key="6">
    <source>
        <dbReference type="PROSITE" id="PS50111"/>
    </source>
</evidence>
<keyword evidence="5" id="KW-1133">Transmembrane helix</keyword>
<keyword evidence="2 4" id="KW-0807">Transducer</keyword>
<dbReference type="EMBL" id="JQED01000056">
    <property type="protein sequence ID" value="KGJ86610.1"/>
    <property type="molecule type" value="Genomic_DNA"/>
</dbReference>
<evidence type="ECO:0000256" key="1">
    <source>
        <dbReference type="ARBA" id="ARBA00004370"/>
    </source>
</evidence>
<proteinExistence type="inferred from homology"/>
<keyword evidence="5" id="KW-0472">Membrane</keyword>
<feature type="domain" description="HAMP" evidence="7">
    <location>
        <begin position="205"/>
        <end position="258"/>
    </location>
</feature>
<sequence length="535" mass="58656">MLKNLSLAKKIHLALTLIGAIFLSTTIFFFHHDEKELAEHFVERNLESLALNYFDSVNTMMLTGTIANRQLIQNKILSQDDIVEARILRTEAVNKIFGKGFADQSAKSAFEKEGLEGKRAFKKFELDGKRMMSFIIPVKASSDYRGTNCLTCHQVSENEILGAVKLTYDLSTVDKDIANSITQAAVLQLIITLICFTLLSLTLRKIIFFRLKRLSNSIKTAAEELDLNKEIKVNYPDELGSVSIALNDMMSKFRTSFMSIAHASEQLTESAKEVDKISSLTLEAVLEQKNGTDSVAAAINELDSSANEVQHNTQSAADKSVSANERTSQGLVLVEQARVGINDLRDKVVENTAMITDLSNKTNEVGSVLEVITAIAEQTNLLALNAAIEAARAGEQGRGFAVVADEVRSLATRTRESIEQIHETMSRLQVGAKGAVDSMNVVSQEASEKAEDVSNVADLLTNISAEIQELDDLNCQISDAATQQNLAADEINVNVVNISNVAEKSSDDAIRGKEISENLLSLAYELNTQLTKFKL</sequence>
<dbReference type="InterPro" id="IPR003660">
    <property type="entry name" value="HAMP_dom"/>
</dbReference>
<comment type="similarity">
    <text evidence="3">Belongs to the methyl-accepting chemotaxis (MCP) protein family.</text>
</comment>
<evidence type="ECO:0000259" key="7">
    <source>
        <dbReference type="PROSITE" id="PS50885"/>
    </source>
</evidence>
<comment type="caution">
    <text evidence="8">The sequence shown here is derived from an EMBL/GenBank/DDBJ whole genome shotgun (WGS) entry which is preliminary data.</text>
</comment>
<dbReference type="Gene3D" id="3.30.450.290">
    <property type="match status" value="1"/>
</dbReference>
<dbReference type="PANTHER" id="PTHR32089:SF74">
    <property type="entry name" value="METHYL-ACCEPTING CHEMOTAXIS PROTEIN AER"/>
    <property type="match status" value="1"/>
</dbReference>
<dbReference type="Proteomes" id="UP000029843">
    <property type="component" value="Unassembled WGS sequence"/>
</dbReference>
<dbReference type="PATRIC" id="fig|28229.4.peg.4274"/>
<dbReference type="GO" id="GO:0006935">
    <property type="term" value="P:chemotaxis"/>
    <property type="evidence" value="ECO:0007669"/>
    <property type="project" value="InterPro"/>
</dbReference>